<name>A0A1L9U0Z2_9EURO</name>
<dbReference type="GeneID" id="63755813"/>
<sequence>EWQVKATRNTTITVRGTLQDVRAEALKHNPNWGRDYPPVAIDFDDDNVDVNVDGTQVKRDTTAPSGGKTINAKRAAQDFHIDCGRFESVEWMEALHEVGYLHSVDGKPTNGPGFGACTRVSCAYNTAVVWCNDDPYKKSLTSFSQIADGAMAILNKCWTDPHG</sequence>
<organism evidence="1 2">
    <name type="scientific">Aspergillus sydowii CBS 593.65</name>
    <dbReference type="NCBI Taxonomy" id="1036612"/>
    <lineage>
        <taxon>Eukaryota</taxon>
        <taxon>Fungi</taxon>
        <taxon>Dikarya</taxon>
        <taxon>Ascomycota</taxon>
        <taxon>Pezizomycotina</taxon>
        <taxon>Eurotiomycetes</taxon>
        <taxon>Eurotiomycetidae</taxon>
        <taxon>Eurotiales</taxon>
        <taxon>Aspergillaceae</taxon>
        <taxon>Aspergillus</taxon>
        <taxon>Aspergillus subgen. Nidulantes</taxon>
    </lineage>
</organism>
<evidence type="ECO:0000313" key="2">
    <source>
        <dbReference type="Proteomes" id="UP000184356"/>
    </source>
</evidence>
<accession>A0A1L9U0Z2</accession>
<dbReference type="RefSeq" id="XP_040709135.1">
    <property type="nucleotide sequence ID" value="XM_040839740.1"/>
</dbReference>
<dbReference type="VEuPathDB" id="FungiDB:ASPSYDRAFT_101855"/>
<dbReference type="EMBL" id="KV878582">
    <property type="protein sequence ID" value="OJJ65329.1"/>
    <property type="molecule type" value="Genomic_DNA"/>
</dbReference>
<feature type="non-terminal residue" evidence="1">
    <location>
        <position position="1"/>
    </location>
</feature>
<protein>
    <submittedName>
        <fullName evidence="1">Uncharacterized protein</fullName>
    </submittedName>
</protein>
<evidence type="ECO:0000313" key="1">
    <source>
        <dbReference type="EMBL" id="OJJ65329.1"/>
    </source>
</evidence>
<dbReference type="OrthoDB" id="3552888at2759"/>
<dbReference type="PANTHER" id="PTHR35605:SF1">
    <property type="entry name" value="ECP2 EFFECTOR PROTEIN DOMAIN-CONTAINING PROTEIN-RELATED"/>
    <property type="match status" value="1"/>
</dbReference>
<gene>
    <name evidence="1" type="ORF">ASPSYDRAFT_101855</name>
</gene>
<dbReference type="PANTHER" id="PTHR35605">
    <property type="entry name" value="ECP2 EFFECTOR PROTEIN DOMAIN-CONTAINING PROTEIN-RELATED"/>
    <property type="match status" value="1"/>
</dbReference>
<dbReference type="Proteomes" id="UP000184356">
    <property type="component" value="Unassembled WGS sequence"/>
</dbReference>
<dbReference type="AlphaFoldDB" id="A0A1L9U0Z2"/>
<proteinExistence type="predicted"/>
<feature type="non-terminal residue" evidence="1">
    <location>
        <position position="163"/>
    </location>
</feature>
<reference evidence="2" key="1">
    <citation type="journal article" date="2017" name="Genome Biol.">
        <title>Comparative genomics reveals high biological diversity and specific adaptations in the industrially and medically important fungal genus Aspergillus.</title>
        <authorList>
            <person name="de Vries R.P."/>
            <person name="Riley R."/>
            <person name="Wiebenga A."/>
            <person name="Aguilar-Osorio G."/>
            <person name="Amillis S."/>
            <person name="Uchima C.A."/>
            <person name="Anderluh G."/>
            <person name="Asadollahi M."/>
            <person name="Askin M."/>
            <person name="Barry K."/>
            <person name="Battaglia E."/>
            <person name="Bayram O."/>
            <person name="Benocci T."/>
            <person name="Braus-Stromeyer S.A."/>
            <person name="Caldana C."/>
            <person name="Canovas D."/>
            <person name="Cerqueira G.C."/>
            <person name="Chen F."/>
            <person name="Chen W."/>
            <person name="Choi C."/>
            <person name="Clum A."/>
            <person name="Dos Santos R.A."/>
            <person name="Damasio A.R."/>
            <person name="Diallinas G."/>
            <person name="Emri T."/>
            <person name="Fekete E."/>
            <person name="Flipphi M."/>
            <person name="Freyberg S."/>
            <person name="Gallo A."/>
            <person name="Gournas C."/>
            <person name="Habgood R."/>
            <person name="Hainaut M."/>
            <person name="Harispe M.L."/>
            <person name="Henrissat B."/>
            <person name="Hilden K.S."/>
            <person name="Hope R."/>
            <person name="Hossain A."/>
            <person name="Karabika E."/>
            <person name="Karaffa L."/>
            <person name="Karanyi Z."/>
            <person name="Krasevec N."/>
            <person name="Kuo A."/>
            <person name="Kusch H."/>
            <person name="LaButti K."/>
            <person name="Lagendijk E.L."/>
            <person name="Lapidus A."/>
            <person name="Levasseur A."/>
            <person name="Lindquist E."/>
            <person name="Lipzen A."/>
            <person name="Logrieco A.F."/>
            <person name="MacCabe A."/>
            <person name="Maekelae M.R."/>
            <person name="Malavazi I."/>
            <person name="Melin P."/>
            <person name="Meyer V."/>
            <person name="Mielnichuk N."/>
            <person name="Miskei M."/>
            <person name="Molnar A.P."/>
            <person name="Mule G."/>
            <person name="Ngan C.Y."/>
            <person name="Orejas M."/>
            <person name="Orosz E."/>
            <person name="Ouedraogo J.P."/>
            <person name="Overkamp K.M."/>
            <person name="Park H.-S."/>
            <person name="Perrone G."/>
            <person name="Piumi F."/>
            <person name="Punt P.J."/>
            <person name="Ram A.F."/>
            <person name="Ramon A."/>
            <person name="Rauscher S."/>
            <person name="Record E."/>
            <person name="Riano-Pachon D.M."/>
            <person name="Robert V."/>
            <person name="Roehrig J."/>
            <person name="Ruller R."/>
            <person name="Salamov A."/>
            <person name="Salih N.S."/>
            <person name="Samson R.A."/>
            <person name="Sandor E."/>
            <person name="Sanguinetti M."/>
            <person name="Schuetze T."/>
            <person name="Sepcic K."/>
            <person name="Shelest E."/>
            <person name="Sherlock G."/>
            <person name="Sophianopoulou V."/>
            <person name="Squina F.M."/>
            <person name="Sun H."/>
            <person name="Susca A."/>
            <person name="Todd R.B."/>
            <person name="Tsang A."/>
            <person name="Unkles S.E."/>
            <person name="van de Wiele N."/>
            <person name="van Rossen-Uffink D."/>
            <person name="Oliveira J.V."/>
            <person name="Vesth T.C."/>
            <person name="Visser J."/>
            <person name="Yu J.-H."/>
            <person name="Zhou M."/>
            <person name="Andersen M.R."/>
            <person name="Archer D.B."/>
            <person name="Baker S.E."/>
            <person name="Benoit I."/>
            <person name="Brakhage A.A."/>
            <person name="Braus G.H."/>
            <person name="Fischer R."/>
            <person name="Frisvad J.C."/>
            <person name="Goldman G.H."/>
            <person name="Houbraken J."/>
            <person name="Oakley B."/>
            <person name="Pocsi I."/>
            <person name="Scazzocchio C."/>
            <person name="Seiboth B."/>
            <person name="vanKuyk P.A."/>
            <person name="Wortman J."/>
            <person name="Dyer P.S."/>
            <person name="Grigoriev I.V."/>
        </authorList>
    </citation>
    <scope>NUCLEOTIDE SEQUENCE [LARGE SCALE GENOMIC DNA]</scope>
    <source>
        <strain evidence="2">CBS 593.65</strain>
    </source>
</reference>
<keyword evidence="2" id="KW-1185">Reference proteome</keyword>
<dbReference type="STRING" id="1036612.A0A1L9U0Z2"/>